<accession>C1EFR6</accession>
<evidence type="ECO:0000313" key="3">
    <source>
        <dbReference type="EMBL" id="ACO66644.1"/>
    </source>
</evidence>
<proteinExistence type="inferred from homology"/>
<dbReference type="InterPro" id="IPR012577">
    <property type="entry name" value="NIPSNAP"/>
</dbReference>
<evidence type="ECO:0000256" key="1">
    <source>
        <dbReference type="ARBA" id="ARBA00005291"/>
    </source>
</evidence>
<dbReference type="PANTHER" id="PTHR21017">
    <property type="entry name" value="NIPSNAP-RELATED"/>
    <property type="match status" value="1"/>
</dbReference>
<dbReference type="InParanoid" id="C1EFR6"/>
<dbReference type="GeneID" id="8248570"/>
<evidence type="ECO:0000313" key="4">
    <source>
        <dbReference type="Proteomes" id="UP000002009"/>
    </source>
</evidence>
<dbReference type="PANTHER" id="PTHR21017:SF17">
    <property type="entry name" value="PROTEIN NIPSNAP"/>
    <property type="match status" value="1"/>
</dbReference>
<dbReference type="OrthoDB" id="10262843at2759"/>
<dbReference type="InterPro" id="IPR051557">
    <property type="entry name" value="NipSnap_domain"/>
</dbReference>
<organism evidence="3 4">
    <name type="scientific">Micromonas commoda (strain RCC299 / NOUM17 / CCMP2709)</name>
    <name type="common">Picoplanktonic green alga</name>
    <dbReference type="NCBI Taxonomy" id="296587"/>
    <lineage>
        <taxon>Eukaryota</taxon>
        <taxon>Viridiplantae</taxon>
        <taxon>Chlorophyta</taxon>
        <taxon>Mamiellophyceae</taxon>
        <taxon>Mamiellales</taxon>
        <taxon>Mamiellaceae</taxon>
        <taxon>Micromonas</taxon>
    </lineage>
</organism>
<dbReference type="OMA" id="WYESADH"/>
<evidence type="ECO:0000259" key="2">
    <source>
        <dbReference type="Pfam" id="PF07978"/>
    </source>
</evidence>
<dbReference type="Gene3D" id="3.30.70.100">
    <property type="match status" value="2"/>
</dbReference>
<dbReference type="eggNOG" id="KOG2883">
    <property type="taxonomic scope" value="Eukaryota"/>
</dbReference>
<sequence>MRTYVMHPEWREAYLHTAERALGPTGVLRKFHPGFLGFWITNTGGDVNEVIHLYHYADYDEREAVRWRMSRDSEWGGFDIETRPMIKSHRSEIFLPATKALSAAGVDDALERLKKMADVSRVGTRDPGVYELRTYQLELGYSPIPKLIDEMATGLPSKLRSDAAGLGELAWMGYSDVGKLNQFVELWRYPSFQDHIRVREAARGAAEWRECIGRIAPMVQMFDTRLVKPATFSPMQ</sequence>
<dbReference type="RefSeq" id="XP_002505386.1">
    <property type="nucleotide sequence ID" value="XM_002505340.1"/>
</dbReference>
<dbReference type="AlphaFoldDB" id="C1EFR6"/>
<dbReference type="KEGG" id="mis:MICPUN_63376"/>
<feature type="domain" description="NIPSNAP" evidence="2">
    <location>
        <begin position="1"/>
        <end position="97"/>
    </location>
</feature>
<dbReference type="InterPro" id="IPR011008">
    <property type="entry name" value="Dimeric_a/b-barrel"/>
</dbReference>
<dbReference type="GO" id="GO:0000423">
    <property type="term" value="P:mitophagy"/>
    <property type="evidence" value="ECO:0007669"/>
    <property type="project" value="UniProtKB-ARBA"/>
</dbReference>
<gene>
    <name evidence="3" type="ORF">MICPUN_63376</name>
</gene>
<dbReference type="STRING" id="296587.C1EFR6"/>
<dbReference type="Proteomes" id="UP000002009">
    <property type="component" value="Chromosome 13"/>
</dbReference>
<name>C1EFR6_MICCC</name>
<feature type="domain" description="NIPSNAP" evidence="2">
    <location>
        <begin position="130"/>
        <end position="234"/>
    </location>
</feature>
<keyword evidence="4" id="KW-1185">Reference proteome</keyword>
<dbReference type="Pfam" id="PF07978">
    <property type="entry name" value="NIPSNAP"/>
    <property type="match status" value="2"/>
</dbReference>
<comment type="similarity">
    <text evidence="1">Belongs to the NipSnap family.</text>
</comment>
<reference evidence="3 4" key="1">
    <citation type="journal article" date="2009" name="Science">
        <title>Green evolution and dynamic adaptations revealed by genomes of the marine picoeukaryotes Micromonas.</title>
        <authorList>
            <person name="Worden A.Z."/>
            <person name="Lee J.H."/>
            <person name="Mock T."/>
            <person name="Rouze P."/>
            <person name="Simmons M.P."/>
            <person name="Aerts A.L."/>
            <person name="Allen A.E."/>
            <person name="Cuvelier M.L."/>
            <person name="Derelle E."/>
            <person name="Everett M.V."/>
            <person name="Foulon E."/>
            <person name="Grimwood J."/>
            <person name="Gundlach H."/>
            <person name="Henrissat B."/>
            <person name="Napoli C."/>
            <person name="McDonald S.M."/>
            <person name="Parker M.S."/>
            <person name="Rombauts S."/>
            <person name="Salamov A."/>
            <person name="Von Dassow P."/>
            <person name="Badger J.H."/>
            <person name="Coutinho P.M."/>
            <person name="Demir E."/>
            <person name="Dubchak I."/>
            <person name="Gentemann C."/>
            <person name="Eikrem W."/>
            <person name="Gready J.E."/>
            <person name="John U."/>
            <person name="Lanier W."/>
            <person name="Lindquist E.A."/>
            <person name="Lucas S."/>
            <person name="Mayer K.F."/>
            <person name="Moreau H."/>
            <person name="Not F."/>
            <person name="Otillar R."/>
            <person name="Panaud O."/>
            <person name="Pangilinan J."/>
            <person name="Paulsen I."/>
            <person name="Piegu B."/>
            <person name="Poliakov A."/>
            <person name="Robbens S."/>
            <person name="Schmutz J."/>
            <person name="Toulza E."/>
            <person name="Wyss T."/>
            <person name="Zelensky A."/>
            <person name="Zhou K."/>
            <person name="Armbrust E.V."/>
            <person name="Bhattacharya D."/>
            <person name="Goodenough U.W."/>
            <person name="Van de Peer Y."/>
            <person name="Grigoriev I.V."/>
        </authorList>
    </citation>
    <scope>NUCLEOTIDE SEQUENCE [LARGE SCALE GENOMIC DNA]</scope>
    <source>
        <strain evidence="4">RCC299 / NOUM17</strain>
    </source>
</reference>
<dbReference type="EMBL" id="CP001331">
    <property type="protein sequence ID" value="ACO66644.1"/>
    <property type="molecule type" value="Genomic_DNA"/>
</dbReference>
<dbReference type="GO" id="GO:0005739">
    <property type="term" value="C:mitochondrion"/>
    <property type="evidence" value="ECO:0007669"/>
    <property type="project" value="TreeGrafter"/>
</dbReference>
<protein>
    <recommendedName>
        <fullName evidence="2">NIPSNAP domain-containing protein</fullName>
    </recommendedName>
</protein>
<dbReference type="SUPFAM" id="SSF54909">
    <property type="entry name" value="Dimeric alpha+beta barrel"/>
    <property type="match status" value="2"/>
</dbReference>